<comment type="caution">
    <text evidence="2">The sequence shown here is derived from an EMBL/GenBank/DDBJ whole genome shotgun (WGS) entry which is preliminary data.</text>
</comment>
<protein>
    <submittedName>
        <fullName evidence="2">Uncharacterized protein</fullName>
    </submittedName>
</protein>
<evidence type="ECO:0000313" key="3">
    <source>
        <dbReference type="Proteomes" id="UP000242519"/>
    </source>
</evidence>
<dbReference type="Proteomes" id="UP000242519">
    <property type="component" value="Unassembled WGS sequence"/>
</dbReference>
<feature type="compositionally biased region" description="Basic and acidic residues" evidence="1">
    <location>
        <begin position="129"/>
        <end position="149"/>
    </location>
</feature>
<keyword evidence="3" id="KW-1185">Reference proteome</keyword>
<dbReference type="EMBL" id="MZNU01000318">
    <property type="protein sequence ID" value="OWP00511.1"/>
    <property type="molecule type" value="Genomic_DNA"/>
</dbReference>
<evidence type="ECO:0000313" key="2">
    <source>
        <dbReference type="EMBL" id="OWP00511.1"/>
    </source>
</evidence>
<dbReference type="AlphaFoldDB" id="A0A218YXG6"/>
<gene>
    <name evidence="2" type="ORF">B2J93_4260</name>
</gene>
<evidence type="ECO:0000256" key="1">
    <source>
        <dbReference type="SAM" id="MobiDB-lite"/>
    </source>
</evidence>
<feature type="compositionally biased region" description="Basic and acidic residues" evidence="1">
    <location>
        <begin position="171"/>
        <end position="182"/>
    </location>
</feature>
<feature type="compositionally biased region" description="Basic and acidic residues" evidence="1">
    <location>
        <begin position="274"/>
        <end position="287"/>
    </location>
</feature>
<dbReference type="InParanoid" id="A0A218YXG6"/>
<proteinExistence type="predicted"/>
<accession>A0A218YXG6</accession>
<organism evidence="2 3">
    <name type="scientific">Diplocarpon coronariae</name>
    <dbReference type="NCBI Taxonomy" id="2795749"/>
    <lineage>
        <taxon>Eukaryota</taxon>
        <taxon>Fungi</taxon>
        <taxon>Dikarya</taxon>
        <taxon>Ascomycota</taxon>
        <taxon>Pezizomycotina</taxon>
        <taxon>Leotiomycetes</taxon>
        <taxon>Helotiales</taxon>
        <taxon>Drepanopezizaceae</taxon>
        <taxon>Diplocarpon</taxon>
    </lineage>
</organism>
<feature type="region of interest" description="Disordered" evidence="1">
    <location>
        <begin position="1"/>
        <end position="191"/>
    </location>
</feature>
<feature type="region of interest" description="Disordered" evidence="1">
    <location>
        <begin position="274"/>
        <end position="299"/>
    </location>
</feature>
<reference evidence="2 3" key="1">
    <citation type="submission" date="2017-04" db="EMBL/GenBank/DDBJ databases">
        <title>Draft genome sequence of Marssonina coronaria NL1: causal agent of apple blotch.</title>
        <authorList>
            <person name="Cheng Q."/>
        </authorList>
    </citation>
    <scope>NUCLEOTIDE SEQUENCE [LARGE SCALE GENOMIC DNA]</scope>
    <source>
        <strain evidence="2 3">NL1</strain>
    </source>
</reference>
<sequence>MFAASPMSFLRRPNEGFGAGPEAGSESFPVSLVGPAGLVRPTETPPRAPRQPRPRKHDQTTSRVALSRAPQPGLAWNPAVGWIVPGSTPAAGQVGAVTAGDGSQSCLAASPGGEQARDQLESKTAGTRIGDRASDRADRHTSSHTERAPVPKPTPLTHPAPGSRLSSPEQSGRRRGPDHVVDVEDPCSGSRVWRRGEEGRASFLMQSPRPLRGGFSSRHRRLTQISDGRVTPALARPARAFSGADGEALKPRRRLNRCAQMRIRTIRTPSVRADRGLARGEGCRGEGSRGPISGKTRETGEPRAAGEIMVGRASLGVSPLPSTAASHIIPVVLASRRPTLRVSRGPGAGRSQHFSAVPALRVPEPPADPSASAEVRGCLGSMRSEGVDSLAPGPNLTASTDRGAGRGHPE</sequence>
<name>A0A218YXG6_9HELO</name>
<feature type="region of interest" description="Disordered" evidence="1">
    <location>
        <begin position="342"/>
        <end position="410"/>
    </location>
</feature>